<dbReference type="InterPro" id="IPR029063">
    <property type="entry name" value="SAM-dependent_MTases_sf"/>
</dbReference>
<dbReference type="InterPro" id="IPR036388">
    <property type="entry name" value="WH-like_DNA-bd_sf"/>
</dbReference>
<keyword evidence="7" id="KW-1185">Reference proteome</keyword>
<dbReference type="PROSITE" id="PS51683">
    <property type="entry name" value="SAM_OMT_II"/>
    <property type="match status" value="1"/>
</dbReference>
<dbReference type="InterPro" id="IPR001077">
    <property type="entry name" value="COMT_C"/>
</dbReference>
<keyword evidence="1" id="KW-0489">Methyltransferase</keyword>
<dbReference type="InterPro" id="IPR016461">
    <property type="entry name" value="COMT-like"/>
</dbReference>
<evidence type="ECO:0000256" key="1">
    <source>
        <dbReference type="ARBA" id="ARBA00022603"/>
    </source>
</evidence>
<accession>A0ABR1S2P4</accession>
<evidence type="ECO:0000256" key="2">
    <source>
        <dbReference type="ARBA" id="ARBA00022679"/>
    </source>
</evidence>
<dbReference type="PANTHER" id="PTHR43712:SF12">
    <property type="entry name" value="STERIGMATOCYSTIN 8-O-METHYLTRANSFERASE"/>
    <property type="match status" value="1"/>
</dbReference>
<sequence>MAENANNTALPKAGSNIRIVELAQSIMDGVAQLQTVFSDKGLPFPSFDEDAPSKFPLEAFDARDTVLDASAELYDLLLDPITLMLKRGSYNNMVCLQAITRFKIPSRVPTDGGQISFADIAKQIGVPERMVQRLLRQAITMRVFREPQEGFVAHTQASKALTDRDTAHWLASGTEDMWPAAVKVIDAIEKWGDSQEPNHTGFALAHNTTGSIYDFVAASPERAARFSGTMNALSSSEDYDLTYVLDHYDWVSLGKARVVDLGGAEGHISIALAKRFPDLTFVVQDMEQVVANAGTNLPADLNDRVSFMAHDLFKPQPVEADVYYMRWILHNWSDKYCKLILEALVPALKDGCRILIQDFCMPKPGEVALWKEQDARAMDINMAATFNAIERTADDWRALLKEADPRFALHEITSPRGSALSMIDIRWKAN</sequence>
<dbReference type="Pfam" id="PF00891">
    <property type="entry name" value="Methyltransf_2"/>
    <property type="match status" value="1"/>
</dbReference>
<evidence type="ECO:0000256" key="3">
    <source>
        <dbReference type="ARBA" id="ARBA00022691"/>
    </source>
</evidence>
<dbReference type="SUPFAM" id="SSF46785">
    <property type="entry name" value="Winged helix' DNA-binding domain"/>
    <property type="match status" value="1"/>
</dbReference>
<organism evidence="6 7">
    <name type="scientific">Apiospora rasikravindrae</name>
    <dbReference type="NCBI Taxonomy" id="990691"/>
    <lineage>
        <taxon>Eukaryota</taxon>
        <taxon>Fungi</taxon>
        <taxon>Dikarya</taxon>
        <taxon>Ascomycota</taxon>
        <taxon>Pezizomycotina</taxon>
        <taxon>Sordariomycetes</taxon>
        <taxon>Xylariomycetidae</taxon>
        <taxon>Amphisphaeriales</taxon>
        <taxon>Apiosporaceae</taxon>
        <taxon>Apiospora</taxon>
    </lineage>
</organism>
<reference evidence="6 7" key="1">
    <citation type="submission" date="2023-01" db="EMBL/GenBank/DDBJ databases">
        <title>Analysis of 21 Apiospora genomes using comparative genomics revels a genus with tremendous synthesis potential of carbohydrate active enzymes and secondary metabolites.</title>
        <authorList>
            <person name="Sorensen T."/>
        </authorList>
    </citation>
    <scope>NUCLEOTIDE SEQUENCE [LARGE SCALE GENOMIC DNA]</scope>
    <source>
        <strain evidence="6 7">CBS 33761</strain>
    </source>
</reference>
<dbReference type="InterPro" id="IPR012967">
    <property type="entry name" value="COMT_dimerisation"/>
</dbReference>
<evidence type="ECO:0000313" key="7">
    <source>
        <dbReference type="Proteomes" id="UP001444661"/>
    </source>
</evidence>
<protein>
    <submittedName>
        <fullName evidence="6">O-methyltransferase-domain-containing protein</fullName>
    </submittedName>
</protein>
<evidence type="ECO:0000313" key="6">
    <source>
        <dbReference type="EMBL" id="KAK8024452.1"/>
    </source>
</evidence>
<dbReference type="CDD" id="cd02440">
    <property type="entry name" value="AdoMet_MTases"/>
    <property type="match status" value="1"/>
</dbReference>
<gene>
    <name evidence="6" type="ORF">PG993_012518</name>
</gene>
<dbReference type="Gene3D" id="3.40.50.150">
    <property type="entry name" value="Vaccinia Virus protein VP39"/>
    <property type="match status" value="1"/>
</dbReference>
<dbReference type="PANTHER" id="PTHR43712">
    <property type="entry name" value="PUTATIVE (AFU_ORTHOLOGUE AFUA_4G14580)-RELATED"/>
    <property type="match status" value="1"/>
</dbReference>
<name>A0ABR1S2P4_9PEZI</name>
<dbReference type="EMBL" id="JAQQWK010000011">
    <property type="protein sequence ID" value="KAK8024452.1"/>
    <property type="molecule type" value="Genomic_DNA"/>
</dbReference>
<comment type="caution">
    <text evidence="6">The sequence shown here is derived from an EMBL/GenBank/DDBJ whole genome shotgun (WGS) entry which is preliminary data.</text>
</comment>
<dbReference type="Gene3D" id="1.10.10.10">
    <property type="entry name" value="Winged helix-like DNA-binding domain superfamily/Winged helix DNA-binding domain"/>
    <property type="match status" value="1"/>
</dbReference>
<feature type="domain" description="O-methyltransferase C-terminal" evidence="4">
    <location>
        <begin position="205"/>
        <end position="403"/>
    </location>
</feature>
<evidence type="ECO:0000259" key="5">
    <source>
        <dbReference type="Pfam" id="PF08100"/>
    </source>
</evidence>
<keyword evidence="3" id="KW-0949">S-adenosyl-L-methionine</keyword>
<dbReference type="Proteomes" id="UP001444661">
    <property type="component" value="Unassembled WGS sequence"/>
</dbReference>
<evidence type="ECO:0000259" key="4">
    <source>
        <dbReference type="Pfam" id="PF00891"/>
    </source>
</evidence>
<dbReference type="InterPro" id="IPR036390">
    <property type="entry name" value="WH_DNA-bd_sf"/>
</dbReference>
<keyword evidence="2" id="KW-0808">Transferase</keyword>
<dbReference type="SUPFAM" id="SSF53335">
    <property type="entry name" value="S-adenosyl-L-methionine-dependent methyltransferases"/>
    <property type="match status" value="1"/>
</dbReference>
<feature type="domain" description="O-methyltransferase dimerisation" evidence="5">
    <location>
        <begin position="94"/>
        <end position="162"/>
    </location>
</feature>
<dbReference type="Pfam" id="PF08100">
    <property type="entry name" value="Dimerisation"/>
    <property type="match status" value="1"/>
</dbReference>
<proteinExistence type="predicted"/>